<protein>
    <submittedName>
        <fullName evidence="2">Uncharacterized protein</fullName>
    </submittedName>
</protein>
<organism evidence="2 3">
    <name type="scientific">Calocera viscosa (strain TUFC12733)</name>
    <dbReference type="NCBI Taxonomy" id="1330018"/>
    <lineage>
        <taxon>Eukaryota</taxon>
        <taxon>Fungi</taxon>
        <taxon>Dikarya</taxon>
        <taxon>Basidiomycota</taxon>
        <taxon>Agaricomycotina</taxon>
        <taxon>Dacrymycetes</taxon>
        <taxon>Dacrymycetales</taxon>
        <taxon>Dacrymycetaceae</taxon>
        <taxon>Calocera</taxon>
    </lineage>
</organism>
<gene>
    <name evidence="2" type="ORF">CALVIDRAFT_141748</name>
</gene>
<evidence type="ECO:0000256" key="1">
    <source>
        <dbReference type="SAM" id="MobiDB-lite"/>
    </source>
</evidence>
<feature type="region of interest" description="Disordered" evidence="1">
    <location>
        <begin position="53"/>
        <end position="97"/>
    </location>
</feature>
<feature type="compositionally biased region" description="Low complexity" evidence="1">
    <location>
        <begin position="70"/>
        <end position="84"/>
    </location>
</feature>
<dbReference type="EMBL" id="KV417286">
    <property type="protein sequence ID" value="KZO95916.1"/>
    <property type="molecule type" value="Genomic_DNA"/>
</dbReference>
<sequence>MAHAGSRDFPLLISSWSHRTPLIRLSLPSSSSSSSSYTMSSQSRTWGSRFAALKQESTPSSPELHPCATPSPLVSPLGLGPPTTSARDRTTTAPEHSIIGGYNNIMGDTSIHGRIRSTSYNIGVPFNNQSQQGLSYGHRIRHEASVFVAGYVTYPSAYTHL</sequence>
<evidence type="ECO:0000313" key="2">
    <source>
        <dbReference type="EMBL" id="KZO95916.1"/>
    </source>
</evidence>
<keyword evidence="3" id="KW-1185">Reference proteome</keyword>
<proteinExistence type="predicted"/>
<name>A0A167LQ46_CALVF</name>
<accession>A0A167LQ46</accession>
<reference evidence="2 3" key="1">
    <citation type="journal article" date="2016" name="Mol. Biol. Evol.">
        <title>Comparative Genomics of Early-Diverging Mushroom-Forming Fungi Provides Insights into the Origins of Lignocellulose Decay Capabilities.</title>
        <authorList>
            <person name="Nagy L.G."/>
            <person name="Riley R."/>
            <person name="Tritt A."/>
            <person name="Adam C."/>
            <person name="Daum C."/>
            <person name="Floudas D."/>
            <person name="Sun H."/>
            <person name="Yadav J.S."/>
            <person name="Pangilinan J."/>
            <person name="Larsson K.H."/>
            <person name="Matsuura K."/>
            <person name="Barry K."/>
            <person name="Labutti K."/>
            <person name="Kuo R."/>
            <person name="Ohm R.A."/>
            <person name="Bhattacharya S.S."/>
            <person name="Shirouzu T."/>
            <person name="Yoshinaga Y."/>
            <person name="Martin F.M."/>
            <person name="Grigoriev I.V."/>
            <person name="Hibbett D.S."/>
        </authorList>
    </citation>
    <scope>NUCLEOTIDE SEQUENCE [LARGE SCALE GENOMIC DNA]</scope>
    <source>
        <strain evidence="2 3">TUFC12733</strain>
    </source>
</reference>
<dbReference type="AlphaFoldDB" id="A0A167LQ46"/>
<dbReference type="Proteomes" id="UP000076738">
    <property type="component" value="Unassembled WGS sequence"/>
</dbReference>
<evidence type="ECO:0000313" key="3">
    <source>
        <dbReference type="Proteomes" id="UP000076738"/>
    </source>
</evidence>